<comment type="caution">
    <text evidence="2">The sequence shown here is derived from an EMBL/GenBank/DDBJ whole genome shotgun (WGS) entry which is preliminary data.</text>
</comment>
<proteinExistence type="predicted"/>
<evidence type="ECO:0000313" key="2">
    <source>
        <dbReference type="EMBL" id="MFC7151534.1"/>
    </source>
</evidence>
<evidence type="ECO:0000313" key="3">
    <source>
        <dbReference type="Proteomes" id="UP001596378"/>
    </source>
</evidence>
<dbReference type="Gene3D" id="3.30.2310.20">
    <property type="entry name" value="RelE-like"/>
    <property type="match status" value="1"/>
</dbReference>
<dbReference type="Proteomes" id="UP001596378">
    <property type="component" value="Unassembled WGS sequence"/>
</dbReference>
<gene>
    <name evidence="2" type="ORF">ACFQMJ_23600</name>
</gene>
<dbReference type="InterPro" id="IPR035093">
    <property type="entry name" value="RelE/ParE_toxin_dom_sf"/>
</dbReference>
<dbReference type="InterPro" id="IPR007712">
    <property type="entry name" value="RelE/ParE_toxin"/>
</dbReference>
<organism evidence="2 3">
    <name type="scientific">Cohnella cellulosilytica</name>
    <dbReference type="NCBI Taxonomy" id="986710"/>
    <lineage>
        <taxon>Bacteria</taxon>
        <taxon>Bacillati</taxon>
        <taxon>Bacillota</taxon>
        <taxon>Bacilli</taxon>
        <taxon>Bacillales</taxon>
        <taxon>Paenibacillaceae</taxon>
        <taxon>Cohnella</taxon>
    </lineage>
</organism>
<protein>
    <submittedName>
        <fullName evidence="2">Type II toxin-antitoxin system RelE/ParE family toxin</fullName>
    </submittedName>
</protein>
<dbReference type="Pfam" id="PF05016">
    <property type="entry name" value="ParE_toxin"/>
    <property type="match status" value="1"/>
</dbReference>
<keyword evidence="1" id="KW-1277">Toxin-antitoxin system</keyword>
<sequence length="117" mass="13924">MSEDSNRPFRVVFKEEFDLCLDRIERFFAEQGPEPLQWWYTKENEIIDYIGGLLAFHPYAGPAVERGSFKGLRRITYGRSQHVFLNYLIYYAVHEQNRVVDVINILPARTKRKRVVK</sequence>
<evidence type="ECO:0000256" key="1">
    <source>
        <dbReference type="ARBA" id="ARBA00022649"/>
    </source>
</evidence>
<dbReference type="EMBL" id="JBHTAI010000017">
    <property type="protein sequence ID" value="MFC7151534.1"/>
    <property type="molecule type" value="Genomic_DNA"/>
</dbReference>
<keyword evidence="3" id="KW-1185">Reference proteome</keyword>
<name>A0ABW2FHW3_9BACL</name>
<dbReference type="RefSeq" id="WP_378050849.1">
    <property type="nucleotide sequence ID" value="NZ_JBHMDN010000029.1"/>
</dbReference>
<accession>A0ABW2FHW3</accession>
<reference evidence="3" key="1">
    <citation type="journal article" date="2019" name="Int. J. Syst. Evol. Microbiol.">
        <title>The Global Catalogue of Microorganisms (GCM) 10K type strain sequencing project: providing services to taxonomists for standard genome sequencing and annotation.</title>
        <authorList>
            <consortium name="The Broad Institute Genomics Platform"/>
            <consortium name="The Broad Institute Genome Sequencing Center for Infectious Disease"/>
            <person name="Wu L."/>
            <person name="Ma J."/>
        </authorList>
    </citation>
    <scope>NUCLEOTIDE SEQUENCE [LARGE SCALE GENOMIC DNA]</scope>
    <source>
        <strain evidence="3">KCTC 12907</strain>
    </source>
</reference>